<dbReference type="EMBL" id="CAKLDI010000001">
    <property type="protein sequence ID" value="CAH0533715.1"/>
    <property type="molecule type" value="Genomic_DNA"/>
</dbReference>
<evidence type="ECO:0000259" key="5">
    <source>
        <dbReference type="PROSITE" id="PS50977"/>
    </source>
</evidence>
<dbReference type="SUPFAM" id="SSF48498">
    <property type="entry name" value="Tetracyclin repressor-like, C-terminal domain"/>
    <property type="match status" value="1"/>
</dbReference>
<dbReference type="PANTHER" id="PTHR30055">
    <property type="entry name" value="HTH-TYPE TRANSCRIPTIONAL REGULATOR RUTR"/>
    <property type="match status" value="1"/>
</dbReference>
<feature type="DNA-binding region" description="H-T-H motif" evidence="4">
    <location>
        <begin position="26"/>
        <end position="45"/>
    </location>
</feature>
<accession>A0ABN8DUV9</accession>
<evidence type="ECO:0000256" key="3">
    <source>
        <dbReference type="ARBA" id="ARBA00023163"/>
    </source>
</evidence>
<reference evidence="6" key="1">
    <citation type="submission" date="2021-11" db="EMBL/GenBank/DDBJ databases">
        <authorList>
            <person name="Rodrigo-Torres L."/>
            <person name="Arahal R. D."/>
            <person name="Lucena T."/>
        </authorList>
    </citation>
    <scope>NUCLEOTIDE SEQUENCE</scope>
    <source>
        <strain evidence="6">CECT 7929</strain>
    </source>
</reference>
<keyword evidence="3" id="KW-0804">Transcription</keyword>
<keyword evidence="7" id="KW-1185">Reference proteome</keyword>
<protein>
    <recommendedName>
        <fullName evidence="5">HTH tetR-type domain-containing protein</fullName>
    </recommendedName>
</protein>
<gene>
    <name evidence="6" type="ORF">VST7929_01590</name>
</gene>
<evidence type="ECO:0000313" key="7">
    <source>
        <dbReference type="Proteomes" id="UP000838672"/>
    </source>
</evidence>
<dbReference type="PANTHER" id="PTHR30055:SF234">
    <property type="entry name" value="HTH-TYPE TRANSCRIPTIONAL REGULATOR BETI"/>
    <property type="match status" value="1"/>
</dbReference>
<dbReference type="InterPro" id="IPR001647">
    <property type="entry name" value="HTH_TetR"/>
</dbReference>
<evidence type="ECO:0000313" key="6">
    <source>
        <dbReference type="EMBL" id="CAH0533715.1"/>
    </source>
</evidence>
<dbReference type="SUPFAM" id="SSF46689">
    <property type="entry name" value="Homeodomain-like"/>
    <property type="match status" value="1"/>
</dbReference>
<dbReference type="PRINTS" id="PR00455">
    <property type="entry name" value="HTHTETR"/>
</dbReference>
<evidence type="ECO:0000256" key="1">
    <source>
        <dbReference type="ARBA" id="ARBA00023015"/>
    </source>
</evidence>
<feature type="domain" description="HTH tetR-type" evidence="5">
    <location>
        <begin position="3"/>
        <end position="63"/>
    </location>
</feature>
<dbReference type="InterPro" id="IPR009057">
    <property type="entry name" value="Homeodomain-like_sf"/>
</dbReference>
<comment type="caution">
    <text evidence="6">The sequence shown here is derived from an EMBL/GenBank/DDBJ whole genome shotgun (WGS) entry which is preliminary data.</text>
</comment>
<dbReference type="Proteomes" id="UP000838672">
    <property type="component" value="Unassembled WGS sequence"/>
</dbReference>
<organism evidence="6 7">
    <name type="scientific">Vibrio stylophorae</name>
    <dbReference type="NCBI Taxonomy" id="659351"/>
    <lineage>
        <taxon>Bacteria</taxon>
        <taxon>Pseudomonadati</taxon>
        <taxon>Pseudomonadota</taxon>
        <taxon>Gammaproteobacteria</taxon>
        <taxon>Vibrionales</taxon>
        <taxon>Vibrionaceae</taxon>
        <taxon>Vibrio</taxon>
    </lineage>
</organism>
<dbReference type="InterPro" id="IPR041586">
    <property type="entry name" value="PsrA_TetR_C"/>
</dbReference>
<dbReference type="Gene3D" id="1.10.357.10">
    <property type="entry name" value="Tetracycline Repressor, domain 2"/>
    <property type="match status" value="1"/>
</dbReference>
<dbReference type="Pfam" id="PF17939">
    <property type="entry name" value="TetR_C_30"/>
    <property type="match status" value="1"/>
</dbReference>
<keyword evidence="1" id="KW-0805">Transcription regulation</keyword>
<dbReference type="Pfam" id="PF00440">
    <property type="entry name" value="TetR_N"/>
    <property type="match status" value="1"/>
</dbReference>
<dbReference type="RefSeq" id="WP_237466137.1">
    <property type="nucleotide sequence ID" value="NZ_CAKLDI010000001.1"/>
</dbReference>
<sequence length="215" mass="23746">MTQQTKIHLLQVAEQLFASQGYSATSLRQLTAQAQTNLAAVNYHFGGKKGLIQAVLNRHFVIFIPELQSQLARLEQQQSASLDAIFGCFIPAFEAVAAQRPQALAHFIQLIGRGYAESQGHLRRYFTLQFGAVLHQFHALVANACPTVSANTLFLRLHFTLGAAAFTLLSSPALQAISENQFQQQLTIRQLLYALIPFLSQGMMAPSQPSFVTYP</sequence>
<dbReference type="PROSITE" id="PS50977">
    <property type="entry name" value="HTH_TETR_2"/>
    <property type="match status" value="1"/>
</dbReference>
<evidence type="ECO:0000256" key="2">
    <source>
        <dbReference type="ARBA" id="ARBA00023125"/>
    </source>
</evidence>
<keyword evidence="2 4" id="KW-0238">DNA-binding</keyword>
<proteinExistence type="predicted"/>
<dbReference type="InterPro" id="IPR036271">
    <property type="entry name" value="Tet_transcr_reg_TetR-rel_C_sf"/>
</dbReference>
<name>A0ABN8DUV9_9VIBR</name>
<dbReference type="InterPro" id="IPR050109">
    <property type="entry name" value="HTH-type_TetR-like_transc_reg"/>
</dbReference>
<evidence type="ECO:0000256" key="4">
    <source>
        <dbReference type="PROSITE-ProRule" id="PRU00335"/>
    </source>
</evidence>